<keyword evidence="2" id="KW-0812">Transmembrane</keyword>
<dbReference type="EMBL" id="QZEW01000059">
    <property type="protein sequence ID" value="RJL10426.1"/>
    <property type="molecule type" value="Genomic_DNA"/>
</dbReference>
<dbReference type="GO" id="GO:0015385">
    <property type="term" value="F:sodium:proton antiporter activity"/>
    <property type="evidence" value="ECO:0007669"/>
    <property type="project" value="TreeGrafter"/>
</dbReference>
<gene>
    <name evidence="3" type="ORF">D3P05_14005</name>
</gene>
<feature type="transmembrane region" description="Helical" evidence="2">
    <location>
        <begin position="12"/>
        <end position="36"/>
    </location>
</feature>
<protein>
    <submittedName>
        <fullName evidence="3">Cation:proton antiporter</fullName>
    </submittedName>
</protein>
<accession>A0A419A5B6</accession>
<keyword evidence="2" id="KW-1133">Transmembrane helix</keyword>
<keyword evidence="4" id="KW-1185">Reference proteome</keyword>
<dbReference type="Proteomes" id="UP000283587">
    <property type="component" value="Unassembled WGS sequence"/>
</dbReference>
<feature type="region of interest" description="Disordered" evidence="1">
    <location>
        <begin position="125"/>
        <end position="164"/>
    </location>
</feature>
<dbReference type="PANTHER" id="PTHR34703">
    <property type="entry name" value="ANTIPORTER SUBUNIT MNHG2-RELATED"/>
    <property type="match status" value="1"/>
</dbReference>
<sequence length="164" mass="17542">MSHLETIPVWLAVLIAFFVVLGSTLVLLGALGFARLASFYDRIHAPTLGTSWGTAGIIIASMLMASYLEGRAVIHELVIGIFVMLTVPVTLILLGRAALHRDRTENSPLLPEHVLTAHRKKVQAEAEAAAEAEARAEAEPEQKLPVEDAAEDAAEGRNETGAPS</sequence>
<evidence type="ECO:0000313" key="4">
    <source>
        <dbReference type="Proteomes" id="UP000283587"/>
    </source>
</evidence>
<keyword evidence="2" id="KW-0472">Membrane</keyword>
<proteinExistence type="predicted"/>
<dbReference type="InterPro" id="IPR005133">
    <property type="entry name" value="PhaG_MnhG_YufB"/>
</dbReference>
<evidence type="ECO:0000256" key="1">
    <source>
        <dbReference type="SAM" id="MobiDB-lite"/>
    </source>
</evidence>
<evidence type="ECO:0000313" key="3">
    <source>
        <dbReference type="EMBL" id="RJL10426.1"/>
    </source>
</evidence>
<comment type="caution">
    <text evidence="3">The sequence shown here is derived from an EMBL/GenBank/DDBJ whole genome shotgun (WGS) entry which is preliminary data.</text>
</comment>
<organism evidence="3 4">
    <name type="scientific">Paracoccus siganidrum</name>
    <dbReference type="NCBI Taxonomy" id="1276757"/>
    <lineage>
        <taxon>Bacteria</taxon>
        <taxon>Pseudomonadati</taxon>
        <taxon>Pseudomonadota</taxon>
        <taxon>Alphaproteobacteria</taxon>
        <taxon>Rhodobacterales</taxon>
        <taxon>Paracoccaceae</taxon>
        <taxon>Paracoccus</taxon>
    </lineage>
</organism>
<dbReference type="AlphaFoldDB" id="A0A419A5B6"/>
<evidence type="ECO:0000256" key="2">
    <source>
        <dbReference type="SAM" id="Phobius"/>
    </source>
</evidence>
<reference evidence="4" key="1">
    <citation type="submission" date="2018-09" db="EMBL/GenBank/DDBJ databases">
        <title>Paracoccus onubensis nov. sp. a moderate halophilic bacterium isolated from Gruta de las Maravillas (Aracena, Spain).</title>
        <authorList>
            <person name="Jurado V."/>
            <person name="Gutierrez-Patricio S."/>
            <person name="Gonzalez-Pimentel J.L."/>
            <person name="Miller A.Z."/>
            <person name="Laiz L."/>
            <person name="Saiz-Jimenez C."/>
        </authorList>
    </citation>
    <scope>NUCLEOTIDE SEQUENCE [LARGE SCALE GENOMIC DNA]</scope>
    <source>
        <strain evidence="4">DSM 26381</strain>
    </source>
</reference>
<dbReference type="PANTHER" id="PTHR34703:SF1">
    <property type="entry name" value="ANTIPORTER SUBUNIT MNHG2-RELATED"/>
    <property type="match status" value="1"/>
</dbReference>
<dbReference type="RefSeq" id="WP_119898777.1">
    <property type="nucleotide sequence ID" value="NZ_QNRC01000001.1"/>
</dbReference>
<dbReference type="NCBIfam" id="TIGR01300">
    <property type="entry name" value="CPA3_mnhG_phaG"/>
    <property type="match status" value="1"/>
</dbReference>
<dbReference type="OrthoDB" id="4427992at2"/>
<feature type="transmembrane region" description="Helical" evidence="2">
    <location>
        <begin position="74"/>
        <end position="94"/>
    </location>
</feature>
<feature type="transmembrane region" description="Helical" evidence="2">
    <location>
        <begin position="48"/>
        <end position="68"/>
    </location>
</feature>
<dbReference type="Pfam" id="PF03334">
    <property type="entry name" value="PhaG_MnhG_YufB"/>
    <property type="match status" value="1"/>
</dbReference>
<name>A0A419A5B6_9RHOB</name>
<feature type="compositionally biased region" description="Basic and acidic residues" evidence="1">
    <location>
        <begin position="132"/>
        <end position="146"/>
    </location>
</feature>